<comment type="caution">
    <text evidence="4">The sequence shown here is derived from an EMBL/GenBank/DDBJ whole genome shotgun (WGS) entry which is preliminary data.</text>
</comment>
<dbReference type="InterPro" id="IPR044696">
    <property type="entry name" value="WIP1/2/3"/>
</dbReference>
<keyword evidence="5" id="KW-1185">Reference proteome</keyword>
<feature type="compositionally biased region" description="Polar residues" evidence="2">
    <location>
        <begin position="208"/>
        <end position="223"/>
    </location>
</feature>
<reference evidence="5" key="1">
    <citation type="submission" date="2024-07" db="EMBL/GenBank/DDBJ databases">
        <title>Two chromosome-level genome assemblies of Korean endemic species Abeliophyllum distichum and Forsythia ovata (Oleaceae).</title>
        <authorList>
            <person name="Jang H."/>
        </authorList>
    </citation>
    <scope>NUCLEOTIDE SEQUENCE [LARGE SCALE GENOMIC DNA]</scope>
</reference>
<name>A0ABD1S4V3_9LAMI</name>
<feature type="region of interest" description="Disordered" evidence="2">
    <location>
        <begin position="1"/>
        <end position="33"/>
    </location>
</feature>
<evidence type="ECO:0000256" key="3">
    <source>
        <dbReference type="SAM" id="Phobius"/>
    </source>
</evidence>
<gene>
    <name evidence="4" type="ORF">Fot_39540</name>
</gene>
<feature type="compositionally biased region" description="Polar residues" evidence="2">
    <location>
        <begin position="101"/>
        <end position="124"/>
    </location>
</feature>
<evidence type="ECO:0000313" key="4">
    <source>
        <dbReference type="EMBL" id="KAL2495783.1"/>
    </source>
</evidence>
<keyword evidence="3" id="KW-1133">Transmembrane helix</keyword>
<proteinExistence type="predicted"/>
<evidence type="ECO:0000256" key="2">
    <source>
        <dbReference type="SAM" id="MobiDB-lite"/>
    </source>
</evidence>
<dbReference type="PANTHER" id="PTHR34562:SF8">
    <property type="entry name" value="WPP DOMAIN-INTERACTING PROTEIN 1"/>
    <property type="match status" value="1"/>
</dbReference>
<feature type="transmembrane region" description="Helical" evidence="3">
    <location>
        <begin position="495"/>
        <end position="515"/>
    </location>
</feature>
<feature type="compositionally biased region" description="Basic and acidic residues" evidence="2">
    <location>
        <begin position="24"/>
        <end position="33"/>
    </location>
</feature>
<keyword evidence="3" id="KW-0812">Transmembrane</keyword>
<dbReference type="PANTHER" id="PTHR34562">
    <property type="entry name" value="WPP DOMAIN-INTERACTING PROTEIN 2"/>
    <property type="match status" value="1"/>
</dbReference>
<sequence length="525" mass="58094">MDLESESSVLAPLEDNEAITTISSRERTSNGDEMKVQSNGYCLVKNNELSFGKGIEVIGPVNLARVELQQEVSPVPEVRKGRVLKKWRRIKREVNKGADNSVDTGSRRMTTQGSSDSESNSSKRMQFFAERKQSSEGSVSPMNAVERSFTDFVVLGDSGLVIVPTFAAGMDSQNCEDQINKFSTASSTPKIRYEIPVAGVLLDKSRTRSSSGKNLGNSVQHGQKGNGRVENSKKARGKQGNDSATSNGIQSGRSLNYGGGNGDDLHAGEWQVYDRNSEGGLEDVSREDLIADSSWEVRGERNENHGSPVLDPLVESIYTLQSAQEALEKEVLKFREVGILDVSVHGAVQDFPLEFTSIDQKLQETSSSKQLQSGQNMQSSFHSLHSEVKEVANRKYTETDLEDLFKLKIEAEVEYLTISRTVQKLRVAAVDQITLLEEETIMASEQAQMLNLLENTENKASMLKKEAEKLVKSCEDIASADEALKMQMRICKYTSYFLVQLVMLVIILGFFIFHISPNYAGMVPT</sequence>
<evidence type="ECO:0000256" key="1">
    <source>
        <dbReference type="SAM" id="Coils"/>
    </source>
</evidence>
<keyword evidence="1" id="KW-0175">Coiled coil</keyword>
<dbReference type="Proteomes" id="UP001604277">
    <property type="component" value="Unassembled WGS sequence"/>
</dbReference>
<feature type="compositionally biased region" description="Polar residues" evidence="2">
    <location>
        <begin position="240"/>
        <end position="254"/>
    </location>
</feature>
<feature type="region of interest" description="Disordered" evidence="2">
    <location>
        <begin position="204"/>
        <end position="261"/>
    </location>
</feature>
<feature type="coiled-coil region" evidence="1">
    <location>
        <begin position="446"/>
        <end position="473"/>
    </location>
</feature>
<keyword evidence="3" id="KW-0472">Membrane</keyword>
<organism evidence="4 5">
    <name type="scientific">Forsythia ovata</name>
    <dbReference type="NCBI Taxonomy" id="205694"/>
    <lineage>
        <taxon>Eukaryota</taxon>
        <taxon>Viridiplantae</taxon>
        <taxon>Streptophyta</taxon>
        <taxon>Embryophyta</taxon>
        <taxon>Tracheophyta</taxon>
        <taxon>Spermatophyta</taxon>
        <taxon>Magnoliopsida</taxon>
        <taxon>eudicotyledons</taxon>
        <taxon>Gunneridae</taxon>
        <taxon>Pentapetalae</taxon>
        <taxon>asterids</taxon>
        <taxon>lamiids</taxon>
        <taxon>Lamiales</taxon>
        <taxon>Oleaceae</taxon>
        <taxon>Forsythieae</taxon>
        <taxon>Forsythia</taxon>
    </lineage>
</organism>
<dbReference type="EMBL" id="JBFOLJ010000011">
    <property type="protein sequence ID" value="KAL2495783.1"/>
    <property type="molecule type" value="Genomic_DNA"/>
</dbReference>
<accession>A0ABD1S4V3</accession>
<evidence type="ECO:0000313" key="5">
    <source>
        <dbReference type="Proteomes" id="UP001604277"/>
    </source>
</evidence>
<dbReference type="AlphaFoldDB" id="A0ABD1S4V3"/>
<protein>
    <submittedName>
        <fullName evidence="4">WPP domain-interacting protein 1</fullName>
    </submittedName>
</protein>
<feature type="region of interest" description="Disordered" evidence="2">
    <location>
        <begin position="95"/>
        <end position="139"/>
    </location>
</feature>